<gene>
    <name evidence="6" type="ORF">ENW50_02725</name>
</gene>
<dbReference type="Gene3D" id="2.60.40.1120">
    <property type="entry name" value="Carboxypeptidase-like, regulatory domain"/>
    <property type="match status" value="1"/>
</dbReference>
<feature type="chain" id="PRO_5030974680" evidence="4">
    <location>
        <begin position="24"/>
        <end position="1245"/>
    </location>
</feature>
<name>A0A7V4XR19_9BACT</name>
<feature type="signal peptide" evidence="4">
    <location>
        <begin position="1"/>
        <end position="23"/>
    </location>
</feature>
<comment type="subcellular location">
    <subcellularLocation>
        <location evidence="1">Cell outer membrane</location>
    </subcellularLocation>
</comment>
<proteinExistence type="predicted"/>
<evidence type="ECO:0000256" key="4">
    <source>
        <dbReference type="SAM" id="SignalP"/>
    </source>
</evidence>
<dbReference type="InterPro" id="IPR036942">
    <property type="entry name" value="Beta-barrel_TonB_sf"/>
</dbReference>
<keyword evidence="4" id="KW-0732">Signal</keyword>
<comment type="caution">
    <text evidence="6">The sequence shown here is derived from an EMBL/GenBank/DDBJ whole genome shotgun (WGS) entry which is preliminary data.</text>
</comment>
<evidence type="ECO:0000259" key="5">
    <source>
        <dbReference type="Pfam" id="PF25183"/>
    </source>
</evidence>
<dbReference type="SUPFAM" id="SSF49464">
    <property type="entry name" value="Carboxypeptidase regulatory domain-like"/>
    <property type="match status" value="1"/>
</dbReference>
<dbReference type="InterPro" id="IPR057601">
    <property type="entry name" value="Oar-like_b-barrel"/>
</dbReference>
<sequence>MTRFYRGLVIALFLCVMSIPGLAQVATTSVHGVVHDPSGAVIPGAKVTLTDTVDNKALSVTTDGQGGYNFVQLTPATYTIKVDATGFAAQTKEAELLVNQPATIDFTMSLNASTQVVNVSAEAQTLNTTDASLGGAMNNATIQALPSETRNVPDLLSLQPGVLYLPQQSNAPGDSRSGSVNGVRSDQSDVTIDGIDDNDQQHNYAFTGILRETQDSIQEFRVTTGNANADAGYSAGAQVAMVTKSGTDHFHGAAYEYYRPPLTAANNWFNKQAQIASGEPNIPAKVLRNIFGVDVGGPIRRNKLYFFANYEGYRKAEDAEVIETVPTAAYRQGYLTYTGDTANGSTENVVLSPSQVAQLDAGCQVCNTAAYPYGPGPDPAAQQYFNSMPLPNGQLTGDGVNEGSYAFASPNPVSLNTMIVRLDWTPTANQHFFVRGGLQKDTTDAVEQFPGQGPSSVDEDNSKGIIAGDTWIISPNLVNDLRYGYIRQGYSDRGVGSGDYVDFRFLSTTTAETRTTIVSVPEHNIVDNLNWNKGRHNFQFGVNYRFITQNRSSDANSFQSATSNPYWLGGSPPDPNAMLGSDPVDSGFSNSYQIAFANLVGTVPSVTNIYNYQITSPTSGSLLADGAFINRHYRSQELEYYLQDTWRPTPNLTITFGIRHTLLGTPWETSGQEVAPTIDTHTWYQKRESAALQGQIYEPNLTFAPAGSYYGKPNYYPMRKNDIAPRLAIAYALGSKTSIRAGFGIYYDHFGEALVNTFDQNGSFGVSSSITDPASTYTTDTSPRFTGRNNLPFNNGAPAANATFPYAPPSGANGFAVTWGLDSQMKTPYTEAFNLSVQRILPGGFTLETDYVGTLGRHLLQALDLAEPTDFVDTQGGGDYYAAGDQLSRDVDQNGGSASAQVTPIKYFEDVFPWMANLDYQGESATQAIYTNEWAPYRVGLGATSALADVDFYGPIFGFYPAPSNWVPHFWQQQFSSLYALSAMGMSYYNAGQIILRHPTSHGLQMTISYTFSKSIDEGSDAERNTEFSNPNGSFSSIINTWKPQLNRAVSDFDTKHLLTVDGVYELPFGRGRTLFAHDNAITDFFIGGWQLTGISRVSSGLPFSVFEPGWTTNWQQEGFGIVTGKVKVHKHFDNNGNPQYFENVDAINQGVSTGGPIRIPYPGETGERNKFRGDGYFDIDSGLDKNFTLPYGKVEFSWEVYNVTNSVRFDPASIGNQLTSGNLGIASATLTQSRRMQFALRYDF</sequence>
<evidence type="ECO:0000256" key="2">
    <source>
        <dbReference type="ARBA" id="ARBA00023136"/>
    </source>
</evidence>
<dbReference type="AlphaFoldDB" id="A0A7V4XR19"/>
<organism evidence="6">
    <name type="scientific">Acidobacterium capsulatum</name>
    <dbReference type="NCBI Taxonomy" id="33075"/>
    <lineage>
        <taxon>Bacteria</taxon>
        <taxon>Pseudomonadati</taxon>
        <taxon>Acidobacteriota</taxon>
        <taxon>Terriglobia</taxon>
        <taxon>Terriglobales</taxon>
        <taxon>Acidobacteriaceae</taxon>
        <taxon>Acidobacterium</taxon>
    </lineage>
</organism>
<evidence type="ECO:0000256" key="1">
    <source>
        <dbReference type="ARBA" id="ARBA00004442"/>
    </source>
</evidence>
<reference evidence="6" key="1">
    <citation type="journal article" date="2020" name="mSystems">
        <title>Genome- and Community-Level Interaction Insights into Carbon Utilization and Element Cycling Functions of Hydrothermarchaeota in Hydrothermal Sediment.</title>
        <authorList>
            <person name="Zhou Z."/>
            <person name="Liu Y."/>
            <person name="Xu W."/>
            <person name="Pan J."/>
            <person name="Luo Z.H."/>
            <person name="Li M."/>
        </authorList>
    </citation>
    <scope>NUCLEOTIDE SEQUENCE [LARGE SCALE GENOMIC DNA]</scope>
    <source>
        <strain evidence="6">SpSt-855</strain>
    </source>
</reference>
<dbReference type="EMBL" id="DTKL01000016">
    <property type="protein sequence ID" value="HGY93593.1"/>
    <property type="molecule type" value="Genomic_DNA"/>
</dbReference>
<accession>A0A7V4XR19</accession>
<feature type="domain" description="TonB-dependent transporter Oar-like beta-barrel" evidence="5">
    <location>
        <begin position="242"/>
        <end position="1238"/>
    </location>
</feature>
<dbReference type="Pfam" id="PF25183">
    <property type="entry name" value="OMP_b-brl_4"/>
    <property type="match status" value="1"/>
</dbReference>
<dbReference type="InterPro" id="IPR008969">
    <property type="entry name" value="CarboxyPept-like_regulatory"/>
</dbReference>
<dbReference type="SUPFAM" id="SSF56935">
    <property type="entry name" value="Porins"/>
    <property type="match status" value="1"/>
</dbReference>
<dbReference type="Pfam" id="PF13620">
    <property type="entry name" value="CarboxypepD_reg"/>
    <property type="match status" value="1"/>
</dbReference>
<keyword evidence="6" id="KW-0675">Receptor</keyword>
<dbReference type="GO" id="GO:0009279">
    <property type="term" value="C:cell outer membrane"/>
    <property type="evidence" value="ECO:0007669"/>
    <property type="project" value="UniProtKB-SubCell"/>
</dbReference>
<keyword evidence="2" id="KW-0472">Membrane</keyword>
<evidence type="ECO:0000313" key="6">
    <source>
        <dbReference type="EMBL" id="HGY93593.1"/>
    </source>
</evidence>
<dbReference type="Gene3D" id="2.40.170.20">
    <property type="entry name" value="TonB-dependent receptor, beta-barrel domain"/>
    <property type="match status" value="1"/>
</dbReference>
<evidence type="ECO:0000256" key="3">
    <source>
        <dbReference type="ARBA" id="ARBA00023237"/>
    </source>
</evidence>
<protein>
    <submittedName>
        <fullName evidence="6">TonB-dependent receptor</fullName>
    </submittedName>
</protein>
<keyword evidence="3" id="KW-0998">Cell outer membrane</keyword>